<comment type="caution">
    <text evidence="1">The sequence shown here is derived from an EMBL/GenBank/DDBJ whole genome shotgun (WGS) entry which is preliminary data.</text>
</comment>
<dbReference type="STRING" id="1461694.ATO9_21450"/>
<dbReference type="AlphaFoldDB" id="A0A0A0ECG6"/>
<protein>
    <submittedName>
        <fullName evidence="1">Uncharacterized protein</fullName>
    </submittedName>
</protein>
<dbReference type="Proteomes" id="UP000030004">
    <property type="component" value="Unassembled WGS sequence"/>
</dbReference>
<evidence type="ECO:0000313" key="1">
    <source>
        <dbReference type="EMBL" id="KGM46882.1"/>
    </source>
</evidence>
<dbReference type="OrthoDB" id="7839226at2"/>
<keyword evidence="2" id="KW-1185">Reference proteome</keyword>
<reference evidence="1 2" key="1">
    <citation type="journal article" date="2015" name="Antonie Van Leeuwenhoek">
        <title>Pseudooceanicola atlanticus gen. nov. sp. nov., isolated from surface seawater of the Atlantic Ocean and reclassification of Oceanicola batsensis, Oceanicola marinus, Oceanicola nitratireducens, Oceanicola nanhaiensis, Oceanicola antarcticus and Oceanicola flagellatus, as Pseudooceanicola batsensis comb. nov., Pseudooceanicola marinus comb. nov., Pseudooceanicola nitratireducens comb. nov., Pseudooceanicola nanhaiensis comb. nov., Pseudooceanicola antarcticus comb. nov., and Pseudooceanicola flagellatus comb. nov.</title>
        <authorList>
            <person name="Lai Q."/>
            <person name="Li G."/>
            <person name="Liu X."/>
            <person name="Du Y."/>
            <person name="Sun F."/>
            <person name="Shao Z."/>
        </authorList>
    </citation>
    <scope>NUCLEOTIDE SEQUENCE [LARGE SCALE GENOMIC DNA]</scope>
    <source>
        <strain evidence="1 2">22II-s11g</strain>
    </source>
</reference>
<accession>A0A0A0ECG6</accession>
<name>A0A0A0ECG6_9RHOB</name>
<organism evidence="1 2">
    <name type="scientific">Pseudooceanicola atlanticus</name>
    <dbReference type="NCBI Taxonomy" id="1461694"/>
    <lineage>
        <taxon>Bacteria</taxon>
        <taxon>Pseudomonadati</taxon>
        <taxon>Pseudomonadota</taxon>
        <taxon>Alphaproteobacteria</taxon>
        <taxon>Rhodobacterales</taxon>
        <taxon>Paracoccaceae</taxon>
        <taxon>Pseudooceanicola</taxon>
    </lineage>
</organism>
<proteinExistence type="predicted"/>
<dbReference type="EMBL" id="AQQX01000018">
    <property type="protein sequence ID" value="KGM46882.1"/>
    <property type="molecule type" value="Genomic_DNA"/>
</dbReference>
<dbReference type="eggNOG" id="ENOG502Z9GV">
    <property type="taxonomic scope" value="Bacteria"/>
</dbReference>
<gene>
    <name evidence="1" type="ORF">ATO9_21450</name>
</gene>
<evidence type="ECO:0000313" key="2">
    <source>
        <dbReference type="Proteomes" id="UP000030004"/>
    </source>
</evidence>
<sequence length="161" mass="17886">MKGILMETGVLRVLRTTAASWWRHRELRRTGQTALSRQLERETVLRDLGYLRQAALLPNAHVICGEGGTFLHLGWTTVSTFAPIERFPLAALAVARGTPFIDIRPVTDVIAFANLPRVARDRSVDPDLSGAGRCVSLTTYIDTVERLGARIVNDPRPRQSI</sequence>